<evidence type="ECO:0000313" key="4">
    <source>
        <dbReference type="Proteomes" id="UP000824041"/>
    </source>
</evidence>
<feature type="domain" description="SH3b" evidence="2">
    <location>
        <begin position="233"/>
        <end position="291"/>
    </location>
</feature>
<evidence type="ECO:0000259" key="2">
    <source>
        <dbReference type="SMART" id="SM00287"/>
    </source>
</evidence>
<protein>
    <submittedName>
        <fullName evidence="3">SH3 domain-containing protein</fullName>
    </submittedName>
</protein>
<dbReference type="AlphaFoldDB" id="A0A9D2IUY8"/>
<feature type="region of interest" description="Disordered" evidence="1">
    <location>
        <begin position="24"/>
        <end position="66"/>
    </location>
</feature>
<evidence type="ECO:0000256" key="1">
    <source>
        <dbReference type="SAM" id="MobiDB-lite"/>
    </source>
</evidence>
<evidence type="ECO:0000313" key="3">
    <source>
        <dbReference type="EMBL" id="HIZ23745.1"/>
    </source>
</evidence>
<comment type="caution">
    <text evidence="3">The sequence shown here is derived from an EMBL/GenBank/DDBJ whole genome shotgun (WGS) entry which is preliminary data.</text>
</comment>
<dbReference type="Pfam" id="PF08239">
    <property type="entry name" value="SH3_3"/>
    <property type="match status" value="1"/>
</dbReference>
<reference evidence="3" key="2">
    <citation type="submission" date="2021-04" db="EMBL/GenBank/DDBJ databases">
        <authorList>
            <person name="Gilroy R."/>
        </authorList>
    </citation>
    <scope>NUCLEOTIDE SEQUENCE</scope>
    <source>
        <strain evidence="3">14324</strain>
    </source>
</reference>
<sequence length="291" mass="31196">MLGGGILIVVLVLVFGVRACVGRDRGSSESEVNGTVTDDDQGTVPSSPAEDGETNEEKNEDTNPLEQASAEVTALIESYYKALGEKDIDTLTTLVDNLTSTDESKILNATYIEGYEVGEVYTKNGLDPDTYVVYACYDYICSGIETPVPALSWLYVYTDSDGSLMIDADADSDAEISQYAQDLEDDEDVQQLYSEIKEQNEQAQESDPQLAEFLQGLGEDADSSTADSGAEAADGTTLTVTAGCNVRATAGGDILFTLSAGTQVEKTGEEGEWIQINYNGQTGYIHNSLLE</sequence>
<dbReference type="EMBL" id="DXBU01000182">
    <property type="protein sequence ID" value="HIZ23745.1"/>
    <property type="molecule type" value="Genomic_DNA"/>
</dbReference>
<dbReference type="InterPro" id="IPR003646">
    <property type="entry name" value="SH3-like_bac-type"/>
</dbReference>
<dbReference type="Gene3D" id="2.30.30.40">
    <property type="entry name" value="SH3 Domains"/>
    <property type="match status" value="1"/>
</dbReference>
<proteinExistence type="predicted"/>
<reference evidence="3" key="1">
    <citation type="journal article" date="2021" name="PeerJ">
        <title>Extensive microbial diversity within the chicken gut microbiome revealed by metagenomics and culture.</title>
        <authorList>
            <person name="Gilroy R."/>
            <person name="Ravi A."/>
            <person name="Getino M."/>
            <person name="Pursley I."/>
            <person name="Horton D.L."/>
            <person name="Alikhan N.F."/>
            <person name="Baker D."/>
            <person name="Gharbi K."/>
            <person name="Hall N."/>
            <person name="Watson M."/>
            <person name="Adriaenssens E.M."/>
            <person name="Foster-Nyarko E."/>
            <person name="Jarju S."/>
            <person name="Secka A."/>
            <person name="Antonio M."/>
            <person name="Oren A."/>
            <person name="Chaudhuri R.R."/>
            <person name="La Ragione R."/>
            <person name="Hildebrand F."/>
            <person name="Pallen M.J."/>
        </authorList>
    </citation>
    <scope>NUCLEOTIDE SEQUENCE</scope>
    <source>
        <strain evidence="3">14324</strain>
    </source>
</reference>
<organism evidence="3 4">
    <name type="scientific">Candidatus Blautia faecigallinarum</name>
    <dbReference type="NCBI Taxonomy" id="2838488"/>
    <lineage>
        <taxon>Bacteria</taxon>
        <taxon>Bacillati</taxon>
        <taxon>Bacillota</taxon>
        <taxon>Clostridia</taxon>
        <taxon>Lachnospirales</taxon>
        <taxon>Lachnospiraceae</taxon>
        <taxon>Blautia</taxon>
    </lineage>
</organism>
<accession>A0A9D2IUY8</accession>
<gene>
    <name evidence="3" type="ORF">IAA21_13315</name>
</gene>
<dbReference type="SMART" id="SM00287">
    <property type="entry name" value="SH3b"/>
    <property type="match status" value="1"/>
</dbReference>
<dbReference type="Proteomes" id="UP000824041">
    <property type="component" value="Unassembled WGS sequence"/>
</dbReference>
<name>A0A9D2IUY8_9FIRM</name>